<evidence type="ECO:0000313" key="1">
    <source>
        <dbReference type="EMBL" id="CAH6721971.1"/>
    </source>
</evidence>
<evidence type="ECO:0000313" key="2">
    <source>
        <dbReference type="Proteomes" id="UP001152531"/>
    </source>
</evidence>
<sequence length="571" mass="64180">MSGKGSGVTHAIREKLNFLDERRWKKFSARRLELIDTLDLSSKKASEQESAIHNVAEALRIEFNYSSDYFEEFDKLVRAAIQSVRRNRKRSTVSKRPNTFRVKIPKVVDESIDLEDTKLPVKREDTNFLSDITRLESDSEEPTEYSKSKHVSDQDKTKLAINAIIQPRFPSSDSTSLPQIPAYSGAQILEEMKSSQQVILNYIQKSKTCSESATTSLSPNLEHIGKGVITACVGYVFETSFVSINTKSVEYLREKLTQESYLANIYRDLDQEIASKHQFNDDVVVSTLYAILGACIKDFGFELIMMNLCELFYLTIVKQYPLVTQHSIPFKASEHLKSEHVKAENVKSEPAELKETDSSESFMQLNSLAAIASDIREHTMSNSSSTRSISPNAARTIVHQDQNDKKAVTIKFLSSVLNFTFPSNTSAIPKLDELLENVRSAFNLSKYSDSQVLGLRNLKYGFIIKSDSDLEKVFLTEDSIELEVFTQRSHAVPTYEITSMVVPNQHPNLPGKIYREDERIILPPPISSNSRAGSAPIHPAPASSFKFLSNLEESSTSGPPVPVLPKFQPLL</sequence>
<protein>
    <submittedName>
        <fullName evidence="1">Transcription factor Vhr1p</fullName>
    </submittedName>
</protein>
<keyword evidence="2" id="KW-1185">Reference proteome</keyword>
<name>A0ACA9YBH9_9ASCO</name>
<dbReference type="Proteomes" id="UP001152531">
    <property type="component" value="Unassembled WGS sequence"/>
</dbReference>
<gene>
    <name evidence="1" type="ORF">CLIB1444_07S06590</name>
</gene>
<reference evidence="1" key="1">
    <citation type="submission" date="2022-06" db="EMBL/GenBank/DDBJ databases">
        <authorList>
            <person name="Legras J.-L."/>
            <person name="Devillers H."/>
            <person name="Grondin C."/>
        </authorList>
    </citation>
    <scope>NUCLEOTIDE SEQUENCE</scope>
    <source>
        <strain evidence="1">CLIB 1444</strain>
    </source>
</reference>
<accession>A0ACA9YBH9</accession>
<comment type="caution">
    <text evidence="1">The sequence shown here is derived from an EMBL/GenBank/DDBJ whole genome shotgun (WGS) entry which is preliminary data.</text>
</comment>
<organism evidence="1 2">
    <name type="scientific">[Candida] jaroonii</name>
    <dbReference type="NCBI Taxonomy" id="467808"/>
    <lineage>
        <taxon>Eukaryota</taxon>
        <taxon>Fungi</taxon>
        <taxon>Dikarya</taxon>
        <taxon>Ascomycota</taxon>
        <taxon>Saccharomycotina</taxon>
        <taxon>Pichiomycetes</taxon>
        <taxon>Debaryomycetaceae</taxon>
        <taxon>Yamadazyma</taxon>
    </lineage>
</organism>
<dbReference type="EMBL" id="CALSDN010000007">
    <property type="protein sequence ID" value="CAH6721971.1"/>
    <property type="molecule type" value="Genomic_DNA"/>
</dbReference>
<proteinExistence type="predicted"/>